<evidence type="ECO:0000256" key="1">
    <source>
        <dbReference type="SAM" id="MobiDB-lite"/>
    </source>
</evidence>
<protein>
    <submittedName>
        <fullName evidence="2">Uncharacterized protein</fullName>
    </submittedName>
</protein>
<reference evidence="2" key="1">
    <citation type="submission" date="2020-11" db="EMBL/GenBank/DDBJ databases">
        <authorList>
            <consortium name="DOE Joint Genome Institute"/>
            <person name="Ahrendt S."/>
            <person name="Riley R."/>
            <person name="Andreopoulos W."/>
            <person name="Labutti K."/>
            <person name="Pangilinan J."/>
            <person name="Ruiz-Duenas F.J."/>
            <person name="Barrasa J.M."/>
            <person name="Sanchez-Garcia M."/>
            <person name="Camarero S."/>
            <person name="Miyauchi S."/>
            <person name="Serrano A."/>
            <person name="Linde D."/>
            <person name="Babiker R."/>
            <person name="Drula E."/>
            <person name="Ayuso-Fernandez I."/>
            <person name="Pacheco R."/>
            <person name="Padilla G."/>
            <person name="Ferreira P."/>
            <person name="Barriuso J."/>
            <person name="Kellner H."/>
            <person name="Castanera R."/>
            <person name="Alfaro M."/>
            <person name="Ramirez L."/>
            <person name="Pisabarro A.G."/>
            <person name="Kuo A."/>
            <person name="Tritt A."/>
            <person name="Lipzen A."/>
            <person name="He G."/>
            <person name="Yan M."/>
            <person name="Ng V."/>
            <person name="Cullen D."/>
            <person name="Martin F."/>
            <person name="Rosso M.-N."/>
            <person name="Henrissat B."/>
            <person name="Hibbett D."/>
            <person name="Martinez A.T."/>
            <person name="Grigoriev I.V."/>
        </authorList>
    </citation>
    <scope>NUCLEOTIDE SEQUENCE</scope>
    <source>
        <strain evidence="2">MF-IS2</strain>
    </source>
</reference>
<proteinExistence type="predicted"/>
<feature type="region of interest" description="Disordered" evidence="1">
    <location>
        <begin position="40"/>
        <end position="86"/>
    </location>
</feature>
<evidence type="ECO:0000313" key="3">
    <source>
        <dbReference type="Proteomes" id="UP000807342"/>
    </source>
</evidence>
<dbReference type="Proteomes" id="UP000807342">
    <property type="component" value="Unassembled WGS sequence"/>
</dbReference>
<dbReference type="AlphaFoldDB" id="A0A9P5WZH0"/>
<dbReference type="EMBL" id="MU151729">
    <property type="protein sequence ID" value="KAF9441993.1"/>
    <property type="molecule type" value="Genomic_DNA"/>
</dbReference>
<evidence type="ECO:0000313" key="2">
    <source>
        <dbReference type="EMBL" id="KAF9441993.1"/>
    </source>
</evidence>
<comment type="caution">
    <text evidence="2">The sequence shown here is derived from an EMBL/GenBank/DDBJ whole genome shotgun (WGS) entry which is preliminary data.</text>
</comment>
<sequence>MAYATRVVACRRHRYSKESRGAERILGTNSHIKLARGPIRSVSSKHCDAPPLPQRPAIQDPITHTLPHLTAPTPPHPAAHPPVHLSYLHSGTSNPITSTSAAAHTVLTWLLVSR</sequence>
<gene>
    <name evidence="2" type="ORF">P691DRAFT_517398</name>
</gene>
<name>A0A9P5WZH0_9AGAR</name>
<accession>A0A9P5WZH0</accession>
<organism evidence="2 3">
    <name type="scientific">Macrolepiota fuliginosa MF-IS2</name>
    <dbReference type="NCBI Taxonomy" id="1400762"/>
    <lineage>
        <taxon>Eukaryota</taxon>
        <taxon>Fungi</taxon>
        <taxon>Dikarya</taxon>
        <taxon>Basidiomycota</taxon>
        <taxon>Agaricomycotina</taxon>
        <taxon>Agaricomycetes</taxon>
        <taxon>Agaricomycetidae</taxon>
        <taxon>Agaricales</taxon>
        <taxon>Agaricineae</taxon>
        <taxon>Agaricaceae</taxon>
        <taxon>Macrolepiota</taxon>
    </lineage>
</organism>
<keyword evidence="3" id="KW-1185">Reference proteome</keyword>